<protein>
    <submittedName>
        <fullName evidence="2">Uncharacterized protein</fullName>
    </submittedName>
</protein>
<name>A0A814QPF2_9BILA</name>
<dbReference type="EMBL" id="CAJNOV010002939">
    <property type="protein sequence ID" value="CAF1122527.1"/>
    <property type="molecule type" value="Genomic_DNA"/>
</dbReference>
<proteinExistence type="predicted"/>
<gene>
    <name evidence="2" type="ORF">CJN711_LOCUS8145</name>
</gene>
<comment type="caution">
    <text evidence="2">The sequence shown here is derived from an EMBL/GenBank/DDBJ whole genome shotgun (WGS) entry which is preliminary data.</text>
</comment>
<keyword evidence="1" id="KW-0812">Transmembrane</keyword>
<organism evidence="2 3">
    <name type="scientific">Rotaria magnacalcarata</name>
    <dbReference type="NCBI Taxonomy" id="392030"/>
    <lineage>
        <taxon>Eukaryota</taxon>
        <taxon>Metazoa</taxon>
        <taxon>Spiralia</taxon>
        <taxon>Gnathifera</taxon>
        <taxon>Rotifera</taxon>
        <taxon>Eurotatoria</taxon>
        <taxon>Bdelloidea</taxon>
        <taxon>Philodinida</taxon>
        <taxon>Philodinidae</taxon>
        <taxon>Rotaria</taxon>
    </lineage>
</organism>
<keyword evidence="1" id="KW-0472">Membrane</keyword>
<sequence>MNVYDNLKLISKRQSNSFAKRGSYFVGEVYIFAFVAASMDRVHAGMSLKKYPS</sequence>
<evidence type="ECO:0000256" key="1">
    <source>
        <dbReference type="SAM" id="Phobius"/>
    </source>
</evidence>
<feature type="non-terminal residue" evidence="2">
    <location>
        <position position="53"/>
    </location>
</feature>
<reference evidence="2" key="1">
    <citation type="submission" date="2021-02" db="EMBL/GenBank/DDBJ databases">
        <authorList>
            <person name="Nowell W R."/>
        </authorList>
    </citation>
    <scope>NUCLEOTIDE SEQUENCE</scope>
</reference>
<keyword evidence="1" id="KW-1133">Transmembrane helix</keyword>
<dbReference type="Proteomes" id="UP000663855">
    <property type="component" value="Unassembled WGS sequence"/>
</dbReference>
<accession>A0A814QPF2</accession>
<feature type="transmembrane region" description="Helical" evidence="1">
    <location>
        <begin position="21"/>
        <end position="39"/>
    </location>
</feature>
<dbReference type="AlphaFoldDB" id="A0A814QPF2"/>
<evidence type="ECO:0000313" key="2">
    <source>
        <dbReference type="EMBL" id="CAF1122527.1"/>
    </source>
</evidence>
<evidence type="ECO:0000313" key="3">
    <source>
        <dbReference type="Proteomes" id="UP000663855"/>
    </source>
</evidence>